<organism evidence="2 3">
    <name type="scientific">Nonomuraea jabiensis</name>
    <dbReference type="NCBI Taxonomy" id="882448"/>
    <lineage>
        <taxon>Bacteria</taxon>
        <taxon>Bacillati</taxon>
        <taxon>Actinomycetota</taxon>
        <taxon>Actinomycetes</taxon>
        <taxon>Streptosporangiales</taxon>
        <taxon>Streptosporangiaceae</taxon>
        <taxon>Nonomuraea</taxon>
    </lineage>
</organism>
<dbReference type="EMBL" id="JACHMB010000001">
    <property type="protein sequence ID" value="MBB5780455.1"/>
    <property type="molecule type" value="Genomic_DNA"/>
</dbReference>
<feature type="region of interest" description="Disordered" evidence="1">
    <location>
        <begin position="1"/>
        <end position="34"/>
    </location>
</feature>
<reference evidence="2 3" key="1">
    <citation type="submission" date="2020-08" db="EMBL/GenBank/DDBJ databases">
        <title>Sequencing the genomes of 1000 actinobacteria strains.</title>
        <authorList>
            <person name="Klenk H.-P."/>
        </authorList>
    </citation>
    <scope>NUCLEOTIDE SEQUENCE [LARGE SCALE GENOMIC DNA]</scope>
    <source>
        <strain evidence="2 3">DSM 45507</strain>
    </source>
</reference>
<evidence type="ECO:0000256" key="1">
    <source>
        <dbReference type="SAM" id="MobiDB-lite"/>
    </source>
</evidence>
<protein>
    <submittedName>
        <fullName evidence="2">Uncharacterized protein</fullName>
    </submittedName>
</protein>
<name>A0A7W9GAY7_9ACTN</name>
<sequence>MTGSATPAGGVRPDLPLGGHQRSGLGVENGLRGP</sequence>
<comment type="caution">
    <text evidence="2">The sequence shown here is derived from an EMBL/GenBank/DDBJ whole genome shotgun (WGS) entry which is preliminary data.</text>
</comment>
<dbReference type="AlphaFoldDB" id="A0A7W9GAY7"/>
<evidence type="ECO:0000313" key="3">
    <source>
        <dbReference type="Proteomes" id="UP000579153"/>
    </source>
</evidence>
<evidence type="ECO:0000313" key="2">
    <source>
        <dbReference type="EMBL" id="MBB5780455.1"/>
    </source>
</evidence>
<accession>A0A7W9GAY7</accession>
<dbReference type="Proteomes" id="UP000579153">
    <property type="component" value="Unassembled WGS sequence"/>
</dbReference>
<gene>
    <name evidence="2" type="ORF">HD596_007211</name>
</gene>
<keyword evidence="3" id="KW-1185">Reference proteome</keyword>
<proteinExistence type="predicted"/>